<evidence type="ECO:0000256" key="2">
    <source>
        <dbReference type="SAM" id="MobiDB-lite"/>
    </source>
</evidence>
<feature type="compositionally biased region" description="Polar residues" evidence="2">
    <location>
        <begin position="1"/>
        <end position="15"/>
    </location>
</feature>
<feature type="region of interest" description="Disordered" evidence="2">
    <location>
        <begin position="91"/>
        <end position="122"/>
    </location>
</feature>
<keyword evidence="1" id="KW-0175">Coiled coil</keyword>
<name>A0AAD8RJC9_LOLMU</name>
<evidence type="ECO:0000313" key="4">
    <source>
        <dbReference type="Proteomes" id="UP001231189"/>
    </source>
</evidence>
<organism evidence="3 4">
    <name type="scientific">Lolium multiflorum</name>
    <name type="common">Italian ryegrass</name>
    <name type="synonym">Lolium perenne subsp. multiflorum</name>
    <dbReference type="NCBI Taxonomy" id="4521"/>
    <lineage>
        <taxon>Eukaryota</taxon>
        <taxon>Viridiplantae</taxon>
        <taxon>Streptophyta</taxon>
        <taxon>Embryophyta</taxon>
        <taxon>Tracheophyta</taxon>
        <taxon>Spermatophyta</taxon>
        <taxon>Magnoliopsida</taxon>
        <taxon>Liliopsida</taxon>
        <taxon>Poales</taxon>
        <taxon>Poaceae</taxon>
        <taxon>BOP clade</taxon>
        <taxon>Pooideae</taxon>
        <taxon>Poodae</taxon>
        <taxon>Poeae</taxon>
        <taxon>Poeae Chloroplast Group 2 (Poeae type)</taxon>
        <taxon>Loliodinae</taxon>
        <taxon>Loliinae</taxon>
        <taxon>Lolium</taxon>
    </lineage>
</organism>
<gene>
    <name evidence="3" type="ORF">QYE76_026844</name>
</gene>
<dbReference type="EMBL" id="JAUUTY010000006">
    <property type="protein sequence ID" value="KAK1621327.1"/>
    <property type="molecule type" value="Genomic_DNA"/>
</dbReference>
<evidence type="ECO:0000313" key="3">
    <source>
        <dbReference type="EMBL" id="KAK1621327.1"/>
    </source>
</evidence>
<protein>
    <submittedName>
        <fullName evidence="3">Uncharacterized protein</fullName>
    </submittedName>
</protein>
<reference evidence="3" key="1">
    <citation type="submission" date="2023-07" db="EMBL/GenBank/DDBJ databases">
        <title>A chromosome-level genome assembly of Lolium multiflorum.</title>
        <authorList>
            <person name="Chen Y."/>
            <person name="Copetti D."/>
            <person name="Kolliker R."/>
            <person name="Studer B."/>
        </authorList>
    </citation>
    <scope>NUCLEOTIDE SEQUENCE</scope>
    <source>
        <strain evidence="3">02402/16</strain>
        <tissue evidence="3">Leaf</tissue>
    </source>
</reference>
<sequence>MSAHNRSTASPASGSKRSRSPDTVDEAWRLQCKRFAAGSRRAACRYAGASFVPPKLREFAPGGLWYKEDPPVKPMSGPKFEEWRERHRRAKAAWDASIGSTSGGGAPLAGEEEEEEEDPDFLKTIEESLKDDAEKKRAEEEDKAAAIAAVKEAKADAYIVDLSD</sequence>
<feature type="region of interest" description="Disordered" evidence="2">
    <location>
        <begin position="1"/>
        <end position="24"/>
    </location>
</feature>
<keyword evidence="4" id="KW-1185">Reference proteome</keyword>
<feature type="coiled-coil region" evidence="1">
    <location>
        <begin position="122"/>
        <end position="156"/>
    </location>
</feature>
<dbReference type="AlphaFoldDB" id="A0AAD8RJC9"/>
<evidence type="ECO:0000256" key="1">
    <source>
        <dbReference type="SAM" id="Coils"/>
    </source>
</evidence>
<comment type="caution">
    <text evidence="3">The sequence shown here is derived from an EMBL/GenBank/DDBJ whole genome shotgun (WGS) entry which is preliminary data.</text>
</comment>
<dbReference type="Proteomes" id="UP001231189">
    <property type="component" value="Unassembled WGS sequence"/>
</dbReference>
<feature type="compositionally biased region" description="Acidic residues" evidence="2">
    <location>
        <begin position="110"/>
        <end position="119"/>
    </location>
</feature>
<accession>A0AAD8RJC9</accession>
<proteinExistence type="predicted"/>